<dbReference type="InterPro" id="IPR036136">
    <property type="entry name" value="Nit/Sulf_reduc_fer-like_dom_sf"/>
</dbReference>
<dbReference type="Proteomes" id="UP001432128">
    <property type="component" value="Chromosome"/>
</dbReference>
<evidence type="ECO:0000256" key="3">
    <source>
        <dbReference type="ARBA" id="ARBA00022723"/>
    </source>
</evidence>
<dbReference type="Pfam" id="PF03460">
    <property type="entry name" value="NIR_SIR_ferr"/>
    <property type="match status" value="1"/>
</dbReference>
<dbReference type="GO" id="GO:0046872">
    <property type="term" value="F:metal ion binding"/>
    <property type="evidence" value="ECO:0007669"/>
    <property type="project" value="UniProtKB-KW"/>
</dbReference>
<keyword evidence="4 8" id="KW-0560">Oxidoreductase</keyword>
<reference evidence="8 9" key="1">
    <citation type="submission" date="2022-10" db="EMBL/GenBank/DDBJ databases">
        <title>The complete genomes of actinobacterial strains from the NBC collection.</title>
        <authorList>
            <person name="Joergensen T.S."/>
            <person name="Alvarez Arevalo M."/>
            <person name="Sterndorff E.B."/>
            <person name="Faurdal D."/>
            <person name="Vuksanovic O."/>
            <person name="Mourched A.-S."/>
            <person name="Charusanti P."/>
            <person name="Shaw S."/>
            <person name="Blin K."/>
            <person name="Weber T."/>
        </authorList>
    </citation>
    <scope>NUCLEOTIDE SEQUENCE [LARGE SCALE GENOMIC DNA]</scope>
    <source>
        <strain evidence="8 9">NBC_00319</strain>
    </source>
</reference>
<dbReference type="EMBL" id="CP108021">
    <property type="protein sequence ID" value="WUM20723.1"/>
    <property type="molecule type" value="Genomic_DNA"/>
</dbReference>
<dbReference type="Gene3D" id="3.90.480.10">
    <property type="entry name" value="Sulfite Reductase Hemoprotein,Domain 2"/>
    <property type="match status" value="1"/>
</dbReference>
<dbReference type="Gene3D" id="3.30.413.10">
    <property type="entry name" value="Sulfite Reductase Hemoprotein, domain 1"/>
    <property type="match status" value="1"/>
</dbReference>
<dbReference type="KEGG" id="whr:OG579_02510"/>
<dbReference type="InterPro" id="IPR012798">
    <property type="entry name" value="Cbl_synth_CobG-like"/>
</dbReference>
<evidence type="ECO:0000256" key="5">
    <source>
        <dbReference type="ARBA" id="ARBA00023004"/>
    </source>
</evidence>
<gene>
    <name evidence="8" type="primary">cobG</name>
    <name evidence="8" type="ORF">OG579_02510</name>
</gene>
<organism evidence="8 9">
    <name type="scientific">Williamsia herbipolensis</name>
    <dbReference type="NCBI Taxonomy" id="1603258"/>
    <lineage>
        <taxon>Bacteria</taxon>
        <taxon>Bacillati</taxon>
        <taxon>Actinomycetota</taxon>
        <taxon>Actinomycetes</taxon>
        <taxon>Mycobacteriales</taxon>
        <taxon>Nocardiaceae</taxon>
        <taxon>Williamsia</taxon>
    </lineage>
</organism>
<name>A0AAU4K3W7_9NOCA</name>
<dbReference type="PANTHER" id="PTHR32439:SF9">
    <property type="entry name" value="BLR3264 PROTEIN"/>
    <property type="match status" value="1"/>
</dbReference>
<dbReference type="InterPro" id="IPR051329">
    <property type="entry name" value="NIR_SIR_4Fe-4S"/>
</dbReference>
<dbReference type="NCBIfam" id="TIGR02435">
    <property type="entry name" value="CobG"/>
    <property type="match status" value="1"/>
</dbReference>
<dbReference type="PANTHER" id="PTHR32439">
    <property type="entry name" value="FERREDOXIN--NITRITE REDUCTASE, CHLOROPLASTIC"/>
    <property type="match status" value="1"/>
</dbReference>
<evidence type="ECO:0000256" key="2">
    <source>
        <dbReference type="ARBA" id="ARBA00022617"/>
    </source>
</evidence>
<keyword evidence="2" id="KW-0349">Heme</keyword>
<proteinExistence type="predicted"/>
<keyword evidence="5" id="KW-0408">Iron</keyword>
<evidence type="ECO:0000259" key="7">
    <source>
        <dbReference type="Pfam" id="PF03460"/>
    </source>
</evidence>
<dbReference type="RefSeq" id="WP_328857949.1">
    <property type="nucleotide sequence ID" value="NZ_CP108021.1"/>
</dbReference>
<evidence type="ECO:0000256" key="1">
    <source>
        <dbReference type="ARBA" id="ARBA00022485"/>
    </source>
</evidence>
<dbReference type="GO" id="GO:0043818">
    <property type="term" value="F:precorrin-3B synthase activity"/>
    <property type="evidence" value="ECO:0007669"/>
    <property type="project" value="UniProtKB-EC"/>
</dbReference>
<accession>A0AAU4K3W7</accession>
<evidence type="ECO:0000256" key="4">
    <source>
        <dbReference type="ARBA" id="ARBA00023002"/>
    </source>
</evidence>
<evidence type="ECO:0000313" key="9">
    <source>
        <dbReference type="Proteomes" id="UP001432128"/>
    </source>
</evidence>
<evidence type="ECO:0000256" key="6">
    <source>
        <dbReference type="ARBA" id="ARBA00023014"/>
    </source>
</evidence>
<dbReference type="GO" id="GO:0051539">
    <property type="term" value="F:4 iron, 4 sulfur cluster binding"/>
    <property type="evidence" value="ECO:0007669"/>
    <property type="project" value="UniProtKB-KW"/>
</dbReference>
<dbReference type="SUPFAM" id="SSF55124">
    <property type="entry name" value="Nitrite/Sulfite reductase N-terminal domain-like"/>
    <property type="match status" value="2"/>
</dbReference>
<dbReference type="InterPro" id="IPR005117">
    <property type="entry name" value="NiRdtase/SiRdtase_haem-b_fer"/>
</dbReference>
<protein>
    <submittedName>
        <fullName evidence="8">Precorrin-3B synthase</fullName>
        <ecNumber evidence="8">1.14.13.83</ecNumber>
    </submittedName>
</protein>
<keyword evidence="1" id="KW-0004">4Fe-4S</keyword>
<dbReference type="AlphaFoldDB" id="A0AAU4K3W7"/>
<dbReference type="InterPro" id="IPR045854">
    <property type="entry name" value="NO2/SO3_Rdtase_4Fe4S_sf"/>
</dbReference>
<keyword evidence="3" id="KW-0479">Metal-binding</keyword>
<feature type="domain" description="Nitrite/Sulfite reductase ferredoxin-like" evidence="7">
    <location>
        <begin position="32"/>
        <end position="78"/>
    </location>
</feature>
<dbReference type="EC" id="1.14.13.83" evidence="8"/>
<keyword evidence="6" id="KW-0411">Iron-sulfur</keyword>
<keyword evidence="9" id="KW-1185">Reference proteome</keyword>
<evidence type="ECO:0000313" key="8">
    <source>
        <dbReference type="EMBL" id="WUM20723.1"/>
    </source>
</evidence>
<sequence>MTTPPDPTARTRADDACPGALSLHQAADGPLARVRLPGGVLTPEQLAALASAADELASGDLELTSRGNVQLRAVRDPDALAQRLADAGLLPSETHERVRNILASPLAGRVGSGPDVAGIVTDLDLGLRADPDLADLPGRVLFAVDDGTGDVTGLGPDIGVHALGGDEALDGEFALVLAGADTGVRVAADATVATMLAAARAFGRERDRQWRLAELRDGVATVLDHTGLAVTTDPVELGSAGSAPVGWFEQADGGVALGAVLAHGILPARTATVIAAVEKPVIVTPWRSIVLVDLTEDEAEAVVRVLAPMGLIFDANSPWAQVSSCVGSPGCAKSHADVRADLEFAVTAGSAGHDGREHWVGCDRACGSPHSEHLRVTATDEGYDGQRVDGPRLS</sequence>